<evidence type="ECO:0000313" key="7">
    <source>
        <dbReference type="Proteomes" id="UP000463470"/>
    </source>
</evidence>
<dbReference type="InterPro" id="IPR001608">
    <property type="entry name" value="Ala_racemase_N"/>
</dbReference>
<comment type="caution">
    <text evidence="6">The sequence shown here is derived from an EMBL/GenBank/DDBJ whole genome shotgun (WGS) entry which is preliminary data.</text>
</comment>
<dbReference type="PROSITE" id="PS01211">
    <property type="entry name" value="UPF0001"/>
    <property type="match status" value="1"/>
</dbReference>
<reference evidence="6 7" key="1">
    <citation type="submission" date="2020-01" db="EMBL/GenBank/DDBJ databases">
        <title>Whole-genome sequence of Heliobacterium undosum DSM 13378.</title>
        <authorList>
            <person name="Kyndt J.A."/>
            <person name="Meyer T.E."/>
        </authorList>
    </citation>
    <scope>NUCLEOTIDE SEQUENCE [LARGE SCALE GENOMIC DNA]</scope>
    <source>
        <strain evidence="6 7">DSM 13378</strain>
    </source>
</reference>
<dbReference type="FunFam" id="3.20.20.10:FF:000011">
    <property type="entry name" value="Pyridoxal phosphate homeostasis protein"/>
    <property type="match status" value="1"/>
</dbReference>
<comment type="function">
    <text evidence="2">Pyridoxal 5'-phosphate (PLP)-binding protein, which is involved in PLP homeostasis.</text>
</comment>
<keyword evidence="7" id="KW-1185">Reference proteome</keyword>
<dbReference type="NCBIfam" id="TIGR00044">
    <property type="entry name" value="YggS family pyridoxal phosphate-dependent enzyme"/>
    <property type="match status" value="1"/>
</dbReference>
<dbReference type="RefSeq" id="WP_161255555.1">
    <property type="nucleotide sequence ID" value="NZ_WXEY01000003.1"/>
</dbReference>
<keyword evidence="1 2" id="KW-0663">Pyridoxal phosphate</keyword>
<gene>
    <name evidence="6" type="ORF">GTO91_04650</name>
</gene>
<dbReference type="PANTHER" id="PTHR10146">
    <property type="entry name" value="PROLINE SYNTHETASE CO-TRANSCRIBED BACTERIAL HOMOLOG PROTEIN"/>
    <property type="match status" value="1"/>
</dbReference>
<protein>
    <recommendedName>
        <fullName evidence="2">Pyridoxal phosphate homeostasis protein</fullName>
        <shortName evidence="2">PLP homeostasis protein</shortName>
    </recommendedName>
</protein>
<dbReference type="PIRSF" id="PIRSF004848">
    <property type="entry name" value="YBL036c_PLPDEIII"/>
    <property type="match status" value="1"/>
</dbReference>
<name>A0A845L1U8_9FIRM</name>
<comment type="similarity">
    <text evidence="2 4">Belongs to the pyridoxal phosphate-binding protein YggS/PROSC family.</text>
</comment>
<dbReference type="AlphaFoldDB" id="A0A845L1U8"/>
<organism evidence="6 7">
    <name type="scientific">Heliomicrobium undosum</name>
    <dbReference type="NCBI Taxonomy" id="121734"/>
    <lineage>
        <taxon>Bacteria</taxon>
        <taxon>Bacillati</taxon>
        <taxon>Bacillota</taxon>
        <taxon>Clostridia</taxon>
        <taxon>Eubacteriales</taxon>
        <taxon>Heliobacteriaceae</taxon>
        <taxon>Heliomicrobium</taxon>
    </lineage>
</organism>
<dbReference type="Pfam" id="PF01168">
    <property type="entry name" value="Ala_racemase_N"/>
    <property type="match status" value="1"/>
</dbReference>
<accession>A0A845L1U8</accession>
<dbReference type="Gene3D" id="3.20.20.10">
    <property type="entry name" value="Alanine racemase"/>
    <property type="match status" value="1"/>
</dbReference>
<sequence>MGHLQENLGRVRQRIREAAMRAGREPESIRLLAVTKTVPVERIQEVVDAGVDLLGENRVQELLDKHPQVRGPVRWHMIGTLQTNKVKYIYDKVALIHSLDRLSLAQAIDRQAARLGRPIDCLVEVNVAGEESKHGVDRRELISFIRNVTAFEGIHICGLMTMAPYVDDPEEARPVFRDLYQLSREVDELGLQRVEMRHLSMGMSNDFEVAVEEGATIVRIGSSLFGGRS</sequence>
<proteinExistence type="inferred from homology"/>
<evidence type="ECO:0000256" key="2">
    <source>
        <dbReference type="HAMAP-Rule" id="MF_02087"/>
    </source>
</evidence>
<comment type="cofactor">
    <cofactor evidence="3">
        <name>pyridoxal 5'-phosphate</name>
        <dbReference type="ChEBI" id="CHEBI:597326"/>
    </cofactor>
</comment>
<dbReference type="InterPro" id="IPR011078">
    <property type="entry name" value="PyrdxlP_homeostasis"/>
</dbReference>
<evidence type="ECO:0000256" key="4">
    <source>
        <dbReference type="RuleBase" id="RU004514"/>
    </source>
</evidence>
<dbReference type="HAMAP" id="MF_02087">
    <property type="entry name" value="PLP_homeostasis"/>
    <property type="match status" value="1"/>
</dbReference>
<dbReference type="PANTHER" id="PTHR10146:SF14">
    <property type="entry name" value="PYRIDOXAL PHOSPHATE HOMEOSTASIS PROTEIN"/>
    <property type="match status" value="1"/>
</dbReference>
<dbReference type="CDD" id="cd00635">
    <property type="entry name" value="PLPDE_III_YBL036c_like"/>
    <property type="match status" value="1"/>
</dbReference>
<dbReference type="GO" id="GO:0030170">
    <property type="term" value="F:pyridoxal phosphate binding"/>
    <property type="evidence" value="ECO:0007669"/>
    <property type="project" value="UniProtKB-UniRule"/>
</dbReference>
<dbReference type="Proteomes" id="UP000463470">
    <property type="component" value="Unassembled WGS sequence"/>
</dbReference>
<evidence type="ECO:0000313" key="6">
    <source>
        <dbReference type="EMBL" id="MZP28999.1"/>
    </source>
</evidence>
<dbReference type="SUPFAM" id="SSF51419">
    <property type="entry name" value="PLP-binding barrel"/>
    <property type="match status" value="1"/>
</dbReference>
<dbReference type="EMBL" id="WXEY01000003">
    <property type="protein sequence ID" value="MZP28999.1"/>
    <property type="molecule type" value="Genomic_DNA"/>
</dbReference>
<feature type="domain" description="Alanine racemase N-terminal" evidence="5">
    <location>
        <begin position="7"/>
        <end position="228"/>
    </location>
</feature>
<feature type="modified residue" description="N6-(pyridoxal phosphate)lysine" evidence="2 3">
    <location>
        <position position="36"/>
    </location>
</feature>
<evidence type="ECO:0000256" key="3">
    <source>
        <dbReference type="PIRSR" id="PIRSR004848-1"/>
    </source>
</evidence>
<dbReference type="InterPro" id="IPR029066">
    <property type="entry name" value="PLP-binding_barrel"/>
</dbReference>
<dbReference type="OrthoDB" id="9804072at2"/>
<evidence type="ECO:0000259" key="5">
    <source>
        <dbReference type="Pfam" id="PF01168"/>
    </source>
</evidence>
<evidence type="ECO:0000256" key="1">
    <source>
        <dbReference type="ARBA" id="ARBA00022898"/>
    </source>
</evidence>